<keyword evidence="3" id="KW-1185">Reference proteome</keyword>
<feature type="domain" description="Beta-lactamase-related" evidence="1">
    <location>
        <begin position="42"/>
        <end position="402"/>
    </location>
</feature>
<evidence type="ECO:0000313" key="3">
    <source>
        <dbReference type="Proteomes" id="UP000319148"/>
    </source>
</evidence>
<dbReference type="PANTHER" id="PTHR43283:SF3">
    <property type="entry name" value="BETA-LACTAMASE FAMILY PROTEIN (AFU_ORTHOLOGUE AFUA_5G07500)"/>
    <property type="match status" value="1"/>
</dbReference>
<dbReference type="Pfam" id="PF00144">
    <property type="entry name" value="Beta-lactamase"/>
    <property type="match status" value="1"/>
</dbReference>
<evidence type="ECO:0000313" key="2">
    <source>
        <dbReference type="EMBL" id="TPD60261.1"/>
    </source>
</evidence>
<dbReference type="SUPFAM" id="SSF56601">
    <property type="entry name" value="beta-lactamase/transpeptidase-like"/>
    <property type="match status" value="1"/>
</dbReference>
<sequence>MTQYVSMIRAALILHLFIIFAHSIFSFANAAAVQEHDFSAAKRTLDDYIAKGKLAGGVILVTKDGKTVLHYAAGMQDRETGVEMKEDSLFRIASQTKALTSIAIMILHERGLIEFDDPVSKYIPSFTKTKVLTEKADGSYESVPAKREITLHDLLTHSAGIGYGWGPDKSEWAEAGLSGWYFADRNQTIQEALAPITTLPFPKQPGEAFVYGYNTDILGAIVEIVSGKSLQEFFATEITGLLNMTDTFFYVPKNKASRLAAVYGATETTIMRAPLPANAANFRESQGHYITGPRKAFSGGAGLVSTASDYGKLLNMLLGKGTLKGVTILTPESVATMTRNQIPYIDTKSYDGFGYGFRLTTSKDTDTKGQVVEFGWGGAYHSFYYVRPLDGVVVVYLTQLIPANNLNDWDEINAALREALHYE</sequence>
<organism evidence="2 3">
    <name type="scientific">Emcibacter nanhaiensis</name>
    <dbReference type="NCBI Taxonomy" id="1505037"/>
    <lineage>
        <taxon>Bacteria</taxon>
        <taxon>Pseudomonadati</taxon>
        <taxon>Pseudomonadota</taxon>
        <taxon>Alphaproteobacteria</taxon>
        <taxon>Emcibacterales</taxon>
        <taxon>Emcibacteraceae</taxon>
        <taxon>Emcibacter</taxon>
    </lineage>
</organism>
<dbReference type="EMBL" id="VFIY01000008">
    <property type="protein sequence ID" value="TPD60261.1"/>
    <property type="molecule type" value="Genomic_DNA"/>
</dbReference>
<dbReference type="AlphaFoldDB" id="A0A501PJS0"/>
<comment type="caution">
    <text evidence="2">The sequence shown here is derived from an EMBL/GenBank/DDBJ whole genome shotgun (WGS) entry which is preliminary data.</text>
</comment>
<dbReference type="OrthoDB" id="9808046at2"/>
<protein>
    <submittedName>
        <fullName evidence="2">Beta-lactamase family protein</fullName>
    </submittedName>
</protein>
<dbReference type="InterPro" id="IPR012338">
    <property type="entry name" value="Beta-lactam/transpept-like"/>
</dbReference>
<evidence type="ECO:0000259" key="1">
    <source>
        <dbReference type="Pfam" id="PF00144"/>
    </source>
</evidence>
<dbReference type="PANTHER" id="PTHR43283">
    <property type="entry name" value="BETA-LACTAMASE-RELATED"/>
    <property type="match status" value="1"/>
</dbReference>
<dbReference type="Gene3D" id="3.40.710.10">
    <property type="entry name" value="DD-peptidase/beta-lactamase superfamily"/>
    <property type="match status" value="1"/>
</dbReference>
<proteinExistence type="predicted"/>
<reference evidence="3" key="1">
    <citation type="submission" date="2019-06" db="EMBL/GenBank/DDBJ databases">
        <title>The complete genome of Emcibacter congregatus ZYLT.</title>
        <authorList>
            <person name="Zhao Z."/>
        </authorList>
    </citation>
    <scope>NUCLEOTIDE SEQUENCE [LARGE SCALE GENOMIC DNA]</scope>
    <source>
        <strain evidence="3">MCCC 1A06723</strain>
    </source>
</reference>
<dbReference type="InterPro" id="IPR050789">
    <property type="entry name" value="Diverse_Enzym_Activities"/>
</dbReference>
<gene>
    <name evidence="2" type="ORF">FIV46_09125</name>
</gene>
<name>A0A501PJS0_9PROT</name>
<dbReference type="Proteomes" id="UP000319148">
    <property type="component" value="Unassembled WGS sequence"/>
</dbReference>
<accession>A0A501PJS0</accession>
<dbReference type="InterPro" id="IPR001466">
    <property type="entry name" value="Beta-lactam-related"/>
</dbReference>